<reference evidence="3 4" key="1">
    <citation type="journal article" date="2015" name="Appl. Microbiol. Biotechnol.">
        <title>The consequence of an additional NADH dehydrogenase paralog on the growth of Gluconobacter oxydans DSM3504.</title>
        <authorList>
            <person name="Kostner D."/>
            <person name="Luchterhand B."/>
            <person name="Junker A."/>
            <person name="Volland S."/>
            <person name="Daniel R."/>
            <person name="Buchs J."/>
            <person name="Liebl W."/>
            <person name="Ehrenreich A."/>
        </authorList>
    </citation>
    <scope>NUCLEOTIDE SEQUENCE [LARGE SCALE GENOMIC DNA]</scope>
    <source>
        <strain evidence="3">DSM 3504</strain>
    </source>
</reference>
<evidence type="ECO:0000259" key="2">
    <source>
        <dbReference type="Pfam" id="PF25963"/>
    </source>
</evidence>
<evidence type="ECO:0000259" key="1">
    <source>
        <dbReference type="Pfam" id="PF25917"/>
    </source>
</evidence>
<organism evidence="3 4">
    <name type="scientific">Gluconobacter oxydans DSM 3504</name>
    <dbReference type="NCBI Taxonomy" id="1288313"/>
    <lineage>
        <taxon>Bacteria</taxon>
        <taxon>Pseudomonadati</taxon>
        <taxon>Pseudomonadota</taxon>
        <taxon>Alphaproteobacteria</taxon>
        <taxon>Acetobacterales</taxon>
        <taxon>Acetobacteraceae</taxon>
        <taxon>Gluconobacter</taxon>
    </lineage>
</organism>
<protein>
    <submittedName>
        <fullName evidence="3">Multidrug resistance protein MdtN</fullName>
    </submittedName>
</protein>
<evidence type="ECO:0000313" key="3">
    <source>
        <dbReference type="EMBL" id="AHK72064.1"/>
    </source>
</evidence>
<proteinExistence type="predicted"/>
<dbReference type="Pfam" id="PF25917">
    <property type="entry name" value="BSH_RND"/>
    <property type="match status" value="1"/>
</dbReference>
<dbReference type="KEGG" id="goy:GLS_c21930"/>
<dbReference type="HOGENOM" id="CLU_018816_15_2_5"/>
<dbReference type="PANTHER" id="PTHR30367">
    <property type="entry name" value="P-HYDROXYBENZOIC ACID EFFLUX PUMP SUBUNIT AAEA-RELATED"/>
    <property type="match status" value="1"/>
</dbReference>
<dbReference type="InterPro" id="IPR050393">
    <property type="entry name" value="MFP_Efflux_Pump"/>
</dbReference>
<dbReference type="InterPro" id="IPR058634">
    <property type="entry name" value="AaeA-lik-b-barrel"/>
</dbReference>
<gene>
    <name evidence="3" type="primary">mdtN</name>
    <name evidence="3" type="ORF">GLS_c21930</name>
</gene>
<dbReference type="AlphaFoldDB" id="A0A067Z6U5"/>
<dbReference type="Gene3D" id="1.10.287.470">
    <property type="entry name" value="Helix hairpin bin"/>
    <property type="match status" value="1"/>
</dbReference>
<feature type="domain" description="p-hydroxybenzoic acid efflux pump subunit AaeA-like beta-barrel" evidence="2">
    <location>
        <begin position="320"/>
        <end position="415"/>
    </location>
</feature>
<accession>A0A067Z6U5</accession>
<sequence>MFSSWCSVLSRCGRLFSGLDGLRARGCRHSRWTAGPLSADGARRPAQFPPFHLCRPGCHRRTGRVDPGIRTLTVQRISVSGKKPIGIVIAVVCVGVAVLFGVHVSHEDSTHPSSDSGSIDAEMVHVASTVGGRLKELDVSVNQHVHKGDVLYRLDPEPYELTVRQAQANLDLASAEVENQTRLLSIKTSNAATADDQVVRAQTNRDLAARTVQRLQPLAGKSYIPWQQYDQARVALHDAEVSLAQSRNQSAAATTAIGDLKSSIAARDASQAALDHARYELRQTTVIAPVDGYVTSLRVKPGEVLAPSQVLFTLIADDEWYATANIREINLGAVQIGDCVTVHSMIDRRTPLRGHVESIGWGVLSADSAGIARSLPIVPRQMDWVHVAQRFPVRIRLEKANPLLLRLGATATVEIRHGAACP</sequence>
<dbReference type="Gene3D" id="2.40.30.170">
    <property type="match status" value="1"/>
</dbReference>
<dbReference type="NCBIfam" id="NF007785">
    <property type="entry name" value="PRK10476.1"/>
    <property type="match status" value="1"/>
</dbReference>
<dbReference type="Gene3D" id="2.40.50.100">
    <property type="match status" value="1"/>
</dbReference>
<dbReference type="Proteomes" id="UP000031656">
    <property type="component" value="Chromosome"/>
</dbReference>
<dbReference type="PANTHER" id="PTHR30367:SF1">
    <property type="entry name" value="MULTIDRUG RESISTANCE PROTEIN MDTN"/>
    <property type="match status" value="1"/>
</dbReference>
<name>A0A067Z6U5_GLUOY</name>
<dbReference type="InterPro" id="IPR058625">
    <property type="entry name" value="MdtA-like_BSH"/>
</dbReference>
<dbReference type="Pfam" id="PF25963">
    <property type="entry name" value="Beta-barrel_AAEA"/>
    <property type="match status" value="1"/>
</dbReference>
<evidence type="ECO:0000313" key="4">
    <source>
        <dbReference type="Proteomes" id="UP000031656"/>
    </source>
</evidence>
<dbReference type="SUPFAM" id="SSF111369">
    <property type="entry name" value="HlyD-like secretion proteins"/>
    <property type="match status" value="2"/>
</dbReference>
<feature type="domain" description="Multidrug resistance protein MdtA-like barrel-sandwich hybrid" evidence="1">
    <location>
        <begin position="123"/>
        <end position="309"/>
    </location>
</feature>
<dbReference type="EMBL" id="CP004373">
    <property type="protein sequence ID" value="AHK72064.1"/>
    <property type="molecule type" value="Genomic_DNA"/>
</dbReference>